<accession>A0A381STJ8</accession>
<gene>
    <name evidence="1" type="ORF">METZ01_LOCUS59588</name>
</gene>
<reference evidence="1" key="1">
    <citation type="submission" date="2018-05" db="EMBL/GenBank/DDBJ databases">
        <authorList>
            <person name="Lanie J.A."/>
            <person name="Ng W.-L."/>
            <person name="Kazmierczak K.M."/>
            <person name="Andrzejewski T.M."/>
            <person name="Davidsen T.M."/>
            <person name="Wayne K.J."/>
            <person name="Tettelin H."/>
            <person name="Glass J.I."/>
            <person name="Rusch D."/>
            <person name="Podicherti R."/>
            <person name="Tsui H.-C.T."/>
            <person name="Winkler M.E."/>
        </authorList>
    </citation>
    <scope>NUCLEOTIDE SEQUENCE</scope>
</reference>
<protein>
    <submittedName>
        <fullName evidence="1">Uncharacterized protein</fullName>
    </submittedName>
</protein>
<sequence length="90" mass="8823">MTPIRTGSLAVLVLVTGACGDVADTTAPAPMPAPTTTVEAAAYGSGPAAGVQGAAVPDELGFEAILIGGGTLHGADLAGQDVLFWFWAPT</sequence>
<proteinExistence type="predicted"/>
<organism evidence="1">
    <name type="scientific">marine metagenome</name>
    <dbReference type="NCBI Taxonomy" id="408172"/>
    <lineage>
        <taxon>unclassified sequences</taxon>
        <taxon>metagenomes</taxon>
        <taxon>ecological metagenomes</taxon>
    </lineage>
</organism>
<dbReference type="EMBL" id="UINC01003485">
    <property type="protein sequence ID" value="SVA06734.1"/>
    <property type="molecule type" value="Genomic_DNA"/>
</dbReference>
<dbReference type="AlphaFoldDB" id="A0A381STJ8"/>
<name>A0A381STJ8_9ZZZZ</name>
<dbReference type="PROSITE" id="PS51257">
    <property type="entry name" value="PROKAR_LIPOPROTEIN"/>
    <property type="match status" value="1"/>
</dbReference>
<evidence type="ECO:0000313" key="1">
    <source>
        <dbReference type="EMBL" id="SVA06734.1"/>
    </source>
</evidence>